<evidence type="ECO:0000313" key="2">
    <source>
        <dbReference type="EMBL" id="GAA4843814.1"/>
    </source>
</evidence>
<proteinExistence type="predicted"/>
<name>A0ABP9DHX6_9BACT</name>
<dbReference type="CDD" id="cd09620">
    <property type="entry name" value="CBM9_like_3"/>
    <property type="match status" value="1"/>
</dbReference>
<dbReference type="EMBL" id="BAABJX010000048">
    <property type="protein sequence ID" value="GAA4843814.1"/>
    <property type="molecule type" value="Genomic_DNA"/>
</dbReference>
<dbReference type="InterPro" id="IPR010502">
    <property type="entry name" value="Carb-bd_dom_fam9"/>
</dbReference>
<feature type="domain" description="Carbohydrate-binding" evidence="1">
    <location>
        <begin position="29"/>
        <end position="212"/>
    </location>
</feature>
<dbReference type="RefSeq" id="WP_345373408.1">
    <property type="nucleotide sequence ID" value="NZ_BAABJX010000048.1"/>
</dbReference>
<evidence type="ECO:0000259" key="1">
    <source>
        <dbReference type="Pfam" id="PF16011"/>
    </source>
</evidence>
<accession>A0ABP9DHX6</accession>
<sequence length="215" mass="24891">MSMKKLVANQLPEAYSTLEAVKSYLSTQETFHSISEVNWRKDFPYAPLVSFQIAWSKEGLYLYYRVEEKHIKAVHTSYNEPVYKDSCVEMFISPLGNEEYYNFEFNCIGNILAGKKLRDEKARFTEQELSFIETLSSLPKGKTIDNQAGGRWDLTIFIPSWLIQKEELKQGELLKANFYKCGDALTPSHYLSWSPINTSKPSFHQPQFFGEVILN</sequence>
<comment type="caution">
    <text evidence="2">The sequence shown here is derived from an EMBL/GenBank/DDBJ whole genome shotgun (WGS) entry which is preliminary data.</text>
</comment>
<dbReference type="SUPFAM" id="SSF49344">
    <property type="entry name" value="CBD9-like"/>
    <property type="match status" value="1"/>
</dbReference>
<gene>
    <name evidence="2" type="ORF">GCM10023331_31000</name>
</gene>
<dbReference type="Gene3D" id="2.60.40.1190">
    <property type="match status" value="1"/>
</dbReference>
<evidence type="ECO:0000313" key="3">
    <source>
        <dbReference type="Proteomes" id="UP001500298"/>
    </source>
</evidence>
<protein>
    <submittedName>
        <fullName evidence="2">Carbohydrate-binding family 9-like protein</fullName>
    </submittedName>
</protein>
<keyword evidence="3" id="KW-1185">Reference proteome</keyword>
<dbReference type="Pfam" id="PF16011">
    <property type="entry name" value="CBM9_2"/>
    <property type="match status" value="1"/>
</dbReference>
<reference evidence="3" key="1">
    <citation type="journal article" date="2019" name="Int. J. Syst. Evol. Microbiol.">
        <title>The Global Catalogue of Microorganisms (GCM) 10K type strain sequencing project: providing services to taxonomists for standard genome sequencing and annotation.</title>
        <authorList>
            <consortium name="The Broad Institute Genomics Platform"/>
            <consortium name="The Broad Institute Genome Sequencing Center for Infectious Disease"/>
            <person name="Wu L."/>
            <person name="Ma J."/>
        </authorList>
    </citation>
    <scope>NUCLEOTIDE SEQUENCE [LARGE SCALE GENOMIC DNA]</scope>
    <source>
        <strain evidence="3">JCM 18326</strain>
    </source>
</reference>
<organism evidence="2 3">
    <name type="scientific">Algivirga pacifica</name>
    <dbReference type="NCBI Taxonomy" id="1162670"/>
    <lineage>
        <taxon>Bacteria</taxon>
        <taxon>Pseudomonadati</taxon>
        <taxon>Bacteroidota</taxon>
        <taxon>Cytophagia</taxon>
        <taxon>Cytophagales</taxon>
        <taxon>Flammeovirgaceae</taxon>
        <taxon>Algivirga</taxon>
    </lineage>
</organism>
<dbReference type="Proteomes" id="UP001500298">
    <property type="component" value="Unassembled WGS sequence"/>
</dbReference>